<dbReference type="CDD" id="cd11378">
    <property type="entry name" value="DUF296"/>
    <property type="match status" value="1"/>
</dbReference>
<organism evidence="2 3">
    <name type="scientific">[Clostridium] clostridioforme 90A8</name>
    <dbReference type="NCBI Taxonomy" id="999408"/>
    <lineage>
        <taxon>Bacteria</taxon>
        <taxon>Bacillati</taxon>
        <taxon>Bacillota</taxon>
        <taxon>Clostridia</taxon>
        <taxon>Lachnospirales</taxon>
        <taxon>Lachnospiraceae</taxon>
        <taxon>Enterocloster</taxon>
    </lineage>
</organism>
<dbReference type="Gene3D" id="3.30.1330.80">
    <property type="entry name" value="Hypothetical protein, similar to alpha- acetolactate decarboxylase, domain 2"/>
    <property type="match status" value="1"/>
</dbReference>
<feature type="domain" description="PPC" evidence="1">
    <location>
        <begin position="4"/>
        <end position="141"/>
    </location>
</feature>
<evidence type="ECO:0000259" key="1">
    <source>
        <dbReference type="PROSITE" id="PS51742"/>
    </source>
</evidence>
<dbReference type="Proteomes" id="UP000013085">
    <property type="component" value="Unassembled WGS sequence"/>
</dbReference>
<dbReference type="PATRIC" id="fig|999408.3.peg.4279"/>
<dbReference type="PROSITE" id="PS51742">
    <property type="entry name" value="PPC"/>
    <property type="match status" value="1"/>
</dbReference>
<dbReference type="PIRSF" id="PIRSF016702">
    <property type="entry name" value="DNA_bp_PD1"/>
    <property type="match status" value="1"/>
</dbReference>
<dbReference type="SUPFAM" id="SSF117856">
    <property type="entry name" value="AF0104/ALDC/Ptd012-like"/>
    <property type="match status" value="1"/>
</dbReference>
<evidence type="ECO:0000313" key="2">
    <source>
        <dbReference type="EMBL" id="ENZ11648.1"/>
    </source>
</evidence>
<dbReference type="RefSeq" id="WP_002588137.1">
    <property type="nucleotide sequence ID" value="NZ_KB850981.1"/>
</dbReference>
<dbReference type="InterPro" id="IPR005175">
    <property type="entry name" value="PPC_dom"/>
</dbReference>
<comment type="caution">
    <text evidence="2">The sequence shown here is derived from an EMBL/GenBank/DDBJ whole genome shotgun (WGS) entry which is preliminary data.</text>
</comment>
<name>A0A0E2HK29_9FIRM</name>
<dbReference type="PANTHER" id="PTHR34988">
    <property type="entry name" value="PROTEIN, PUTATIVE-RELATED"/>
    <property type="match status" value="1"/>
</dbReference>
<gene>
    <name evidence="2" type="ORF">HMPREF1090_04003</name>
</gene>
<dbReference type="PANTHER" id="PTHR34988:SF1">
    <property type="entry name" value="DNA-BINDING PROTEIN"/>
    <property type="match status" value="1"/>
</dbReference>
<dbReference type="EMBL" id="AGYR01000042">
    <property type="protein sequence ID" value="ENZ11648.1"/>
    <property type="molecule type" value="Genomic_DNA"/>
</dbReference>
<dbReference type="InterPro" id="IPR025707">
    <property type="entry name" value="DNA_bp_PD1"/>
</dbReference>
<dbReference type="AlphaFoldDB" id="A0A0E2HK29"/>
<protein>
    <recommendedName>
        <fullName evidence="1">PPC domain-containing protein</fullName>
    </recommendedName>
</protein>
<accession>A0A0E2HK29</accession>
<dbReference type="Pfam" id="PF03479">
    <property type="entry name" value="PCC"/>
    <property type="match status" value="1"/>
</dbReference>
<reference evidence="2 3" key="1">
    <citation type="submission" date="2013-01" db="EMBL/GenBank/DDBJ databases">
        <title>The Genome Sequence of Clostridium clostridioforme 90A8.</title>
        <authorList>
            <consortium name="The Broad Institute Genome Sequencing Platform"/>
            <person name="Earl A."/>
            <person name="Ward D."/>
            <person name="Feldgarden M."/>
            <person name="Gevers D."/>
            <person name="Courvalin P."/>
            <person name="Lambert T."/>
            <person name="Walker B."/>
            <person name="Young S.K."/>
            <person name="Zeng Q."/>
            <person name="Gargeya S."/>
            <person name="Fitzgerald M."/>
            <person name="Haas B."/>
            <person name="Abouelleil A."/>
            <person name="Alvarado L."/>
            <person name="Arachchi H.M."/>
            <person name="Berlin A.M."/>
            <person name="Chapman S.B."/>
            <person name="Dewar J."/>
            <person name="Goldberg J."/>
            <person name="Griggs A."/>
            <person name="Gujja S."/>
            <person name="Hansen M."/>
            <person name="Howarth C."/>
            <person name="Imamovic A."/>
            <person name="Larimer J."/>
            <person name="McCowan C."/>
            <person name="Murphy C."/>
            <person name="Neiman D."/>
            <person name="Pearson M."/>
            <person name="Priest M."/>
            <person name="Roberts A."/>
            <person name="Saif S."/>
            <person name="Shea T."/>
            <person name="Sisk P."/>
            <person name="Sykes S."/>
            <person name="Wortman J."/>
            <person name="Nusbaum C."/>
            <person name="Birren B."/>
        </authorList>
    </citation>
    <scope>NUCLEOTIDE SEQUENCE [LARGE SCALE GENOMIC DNA]</scope>
    <source>
        <strain evidence="2 3">90A8</strain>
    </source>
</reference>
<proteinExistence type="predicted"/>
<sequence length="143" mass="15590">MEYKRFGQKILLRLNPGEEVAECIREVCRTEKVALGEVSGLGAASEAELGVFDTTEKKYYGKSFKGNYEIASLTGSITQQGENPYLHLHMVIGNPLVGECHGGHLNRAVISATAEIFITVIDGTAGRRMNESIGLNLIEFTQA</sequence>
<evidence type="ECO:0000313" key="3">
    <source>
        <dbReference type="Proteomes" id="UP000013085"/>
    </source>
</evidence>
<dbReference type="GeneID" id="57961698"/>
<dbReference type="HOGENOM" id="CLU_114051_2_1_9"/>